<keyword evidence="3" id="KW-1185">Reference proteome</keyword>
<evidence type="ECO:0000313" key="3">
    <source>
        <dbReference type="Proteomes" id="UP001501578"/>
    </source>
</evidence>
<gene>
    <name evidence="2" type="ORF">GCM10009560_43880</name>
</gene>
<feature type="transmembrane region" description="Helical" evidence="1">
    <location>
        <begin position="13"/>
        <end position="37"/>
    </location>
</feature>
<feature type="transmembrane region" description="Helical" evidence="1">
    <location>
        <begin position="49"/>
        <end position="69"/>
    </location>
</feature>
<evidence type="ECO:0008006" key="4">
    <source>
        <dbReference type="Google" id="ProtNLM"/>
    </source>
</evidence>
<feature type="transmembrane region" description="Helical" evidence="1">
    <location>
        <begin position="76"/>
        <end position="94"/>
    </location>
</feature>
<keyword evidence="1" id="KW-0472">Membrane</keyword>
<protein>
    <recommendedName>
        <fullName evidence="4">Integral membrane protein</fullName>
    </recommendedName>
</protein>
<keyword evidence="1" id="KW-1133">Transmembrane helix</keyword>
<keyword evidence="1" id="KW-0812">Transmembrane</keyword>
<proteinExistence type="predicted"/>
<organism evidence="2 3">
    <name type="scientific">Nonomuraea longicatena</name>
    <dbReference type="NCBI Taxonomy" id="83682"/>
    <lineage>
        <taxon>Bacteria</taxon>
        <taxon>Bacillati</taxon>
        <taxon>Actinomycetota</taxon>
        <taxon>Actinomycetes</taxon>
        <taxon>Streptosporangiales</taxon>
        <taxon>Streptosporangiaceae</taxon>
        <taxon>Nonomuraea</taxon>
    </lineage>
</organism>
<comment type="caution">
    <text evidence="2">The sequence shown here is derived from an EMBL/GenBank/DDBJ whole genome shotgun (WGS) entry which is preliminary data.</text>
</comment>
<reference evidence="3" key="1">
    <citation type="journal article" date="2019" name="Int. J. Syst. Evol. Microbiol.">
        <title>The Global Catalogue of Microorganisms (GCM) 10K type strain sequencing project: providing services to taxonomists for standard genome sequencing and annotation.</title>
        <authorList>
            <consortium name="The Broad Institute Genomics Platform"/>
            <consortium name="The Broad Institute Genome Sequencing Center for Infectious Disease"/>
            <person name="Wu L."/>
            <person name="Ma J."/>
        </authorList>
    </citation>
    <scope>NUCLEOTIDE SEQUENCE [LARGE SCALE GENOMIC DNA]</scope>
    <source>
        <strain evidence="3">JCM 11136</strain>
    </source>
</reference>
<feature type="transmembrane region" description="Helical" evidence="1">
    <location>
        <begin position="100"/>
        <end position="123"/>
    </location>
</feature>
<accession>A0ABP4AEZ7</accession>
<dbReference type="RefSeq" id="WP_343951807.1">
    <property type="nucleotide sequence ID" value="NZ_BAAAHQ010000023.1"/>
</dbReference>
<dbReference type="Proteomes" id="UP001501578">
    <property type="component" value="Unassembled WGS sequence"/>
</dbReference>
<sequence>MVAEAERLRPSEWILRAVVSAHVVAAIGQPVFAGVYMSGDYDGLMMHSTGADVVTSIGYAQLVVGIVVWARSRRSWPFWATAGVVAAETVQYFAGLWGALWLHFPLGVATVVALVVLFIAIWSRPLSWQKEVRDA</sequence>
<evidence type="ECO:0000313" key="2">
    <source>
        <dbReference type="EMBL" id="GAA0935668.1"/>
    </source>
</evidence>
<name>A0ABP4AEZ7_9ACTN</name>
<evidence type="ECO:0000256" key="1">
    <source>
        <dbReference type="SAM" id="Phobius"/>
    </source>
</evidence>
<dbReference type="EMBL" id="BAAAHQ010000023">
    <property type="protein sequence ID" value="GAA0935668.1"/>
    <property type="molecule type" value="Genomic_DNA"/>
</dbReference>